<evidence type="ECO:0000256" key="1">
    <source>
        <dbReference type="SAM" id="MobiDB-lite"/>
    </source>
</evidence>
<evidence type="ECO:0000313" key="2">
    <source>
        <dbReference type="EMBL" id="AKT39809.1"/>
    </source>
</evidence>
<dbReference type="PROSITE" id="PS51257">
    <property type="entry name" value="PROKAR_LIPOPROTEIN"/>
    <property type="match status" value="1"/>
</dbReference>
<proteinExistence type="predicted"/>
<keyword evidence="3" id="KW-1185">Reference proteome</keyword>
<dbReference type="KEGG" id="ccro:CMC5_039600"/>
<feature type="region of interest" description="Disordered" evidence="1">
    <location>
        <begin position="159"/>
        <end position="189"/>
    </location>
</feature>
<dbReference type="STRING" id="52.CMC5_039600"/>
<gene>
    <name evidence="2" type="ORF">CMC5_039600</name>
</gene>
<dbReference type="Proteomes" id="UP000067626">
    <property type="component" value="Chromosome"/>
</dbReference>
<sequence length="189" mass="17567">MRNVLALAGSVSALVAIIVSCGGGDELPPPRGGAGASGATGGTTTTTTTSAEGPGNICECAAAYGGSRATCADCVNAATAPGAACKAVSDACSGAACTDISLCLSACGRDVTCQRDCLFPAVEGPEHALYREVIACACDDCGSRCRHSEPLECPAWGSGGGGGSGGSGAGGEGGSAGAGAAGSGGNGGA</sequence>
<accession>A0A0K1EG36</accession>
<dbReference type="AlphaFoldDB" id="A0A0K1EG36"/>
<dbReference type="EMBL" id="CP012159">
    <property type="protein sequence ID" value="AKT39809.1"/>
    <property type="molecule type" value="Genomic_DNA"/>
</dbReference>
<organism evidence="2 3">
    <name type="scientific">Chondromyces crocatus</name>
    <dbReference type="NCBI Taxonomy" id="52"/>
    <lineage>
        <taxon>Bacteria</taxon>
        <taxon>Pseudomonadati</taxon>
        <taxon>Myxococcota</taxon>
        <taxon>Polyangia</taxon>
        <taxon>Polyangiales</taxon>
        <taxon>Polyangiaceae</taxon>
        <taxon>Chondromyces</taxon>
    </lineage>
</organism>
<protein>
    <submittedName>
        <fullName evidence="2">Uncharacterized protein</fullName>
    </submittedName>
</protein>
<name>A0A0K1EG36_CHOCO</name>
<reference evidence="2 3" key="1">
    <citation type="submission" date="2015-07" db="EMBL/GenBank/DDBJ databases">
        <title>Genome analysis of myxobacterium Chondromyces crocatus Cm c5 reveals a high potential for natural compound synthesis and the genetic basis for the loss of fruiting body formation.</title>
        <authorList>
            <person name="Zaburannyi N."/>
            <person name="Bunk B."/>
            <person name="Maier J."/>
            <person name="Overmann J."/>
            <person name="Mueller R."/>
        </authorList>
    </citation>
    <scope>NUCLEOTIDE SEQUENCE [LARGE SCALE GENOMIC DNA]</scope>
    <source>
        <strain evidence="2 3">Cm c5</strain>
    </source>
</reference>
<evidence type="ECO:0000313" key="3">
    <source>
        <dbReference type="Proteomes" id="UP000067626"/>
    </source>
</evidence>
<dbReference type="OrthoDB" id="5518674at2"/>
<dbReference type="RefSeq" id="WP_050431828.1">
    <property type="nucleotide sequence ID" value="NZ_CP012159.1"/>
</dbReference>
<feature type="compositionally biased region" description="Gly residues" evidence="1">
    <location>
        <begin position="32"/>
        <end position="41"/>
    </location>
</feature>
<feature type="region of interest" description="Disordered" evidence="1">
    <location>
        <begin position="28"/>
        <end position="50"/>
    </location>
</feature>